<evidence type="ECO:0000259" key="1">
    <source>
        <dbReference type="Pfam" id="PF13569"/>
    </source>
</evidence>
<dbReference type="KEGG" id="sro:Sros_3551"/>
<feature type="domain" description="DUF4132" evidence="1">
    <location>
        <begin position="418"/>
        <end position="579"/>
    </location>
</feature>
<keyword evidence="3" id="KW-1185">Reference proteome</keyword>
<dbReference type="AlphaFoldDB" id="D2AQT9"/>
<accession>D2AQT9</accession>
<dbReference type="STRING" id="479432.Sros_3551"/>
<dbReference type="eggNOG" id="COG1413">
    <property type="taxonomic scope" value="Bacteria"/>
</dbReference>
<gene>
    <name evidence="2" type="ordered locus">Sros_3551</name>
</gene>
<dbReference type="RefSeq" id="WP_012890229.1">
    <property type="nucleotide sequence ID" value="NC_013595.1"/>
</dbReference>
<reference evidence="2 3" key="1">
    <citation type="journal article" date="2010" name="Stand. Genomic Sci.">
        <title>Complete genome sequence of Streptosporangium roseum type strain (NI 9100).</title>
        <authorList>
            <person name="Nolan M."/>
            <person name="Sikorski J."/>
            <person name="Jando M."/>
            <person name="Lucas S."/>
            <person name="Lapidus A."/>
            <person name="Glavina Del Rio T."/>
            <person name="Chen F."/>
            <person name="Tice H."/>
            <person name="Pitluck S."/>
            <person name="Cheng J.F."/>
            <person name="Chertkov O."/>
            <person name="Sims D."/>
            <person name="Meincke L."/>
            <person name="Brettin T."/>
            <person name="Han C."/>
            <person name="Detter J.C."/>
            <person name="Bruce D."/>
            <person name="Goodwin L."/>
            <person name="Land M."/>
            <person name="Hauser L."/>
            <person name="Chang Y.J."/>
            <person name="Jeffries C.D."/>
            <person name="Ivanova N."/>
            <person name="Mavromatis K."/>
            <person name="Mikhailova N."/>
            <person name="Chen A."/>
            <person name="Palaniappan K."/>
            <person name="Chain P."/>
            <person name="Rohde M."/>
            <person name="Goker M."/>
            <person name="Bristow J."/>
            <person name="Eisen J.A."/>
            <person name="Markowitz V."/>
            <person name="Hugenholtz P."/>
            <person name="Kyrpides N.C."/>
            <person name="Klenk H.P."/>
        </authorList>
    </citation>
    <scope>NUCLEOTIDE SEQUENCE [LARGE SCALE GENOMIC DNA]</scope>
    <source>
        <strain evidence="3">ATCC 12428 / DSM 43021 / JCM 3005 / NI 9100</strain>
    </source>
</reference>
<name>D2AQT9_STRRD</name>
<dbReference type="EMBL" id="CP001814">
    <property type="protein sequence ID" value="ACZ86486.1"/>
    <property type="molecule type" value="Genomic_DNA"/>
</dbReference>
<evidence type="ECO:0000313" key="2">
    <source>
        <dbReference type="EMBL" id="ACZ86486.1"/>
    </source>
</evidence>
<dbReference type="InterPro" id="IPR025406">
    <property type="entry name" value="DUF4132"/>
</dbReference>
<proteinExistence type="predicted"/>
<sequence>MHEFTVDEVIAAASVSAGWLLDAVARERELESRSNPGARLAGWEEGHGGRTSRQARRVRADMVRRLSRESGAARRAAAICLARPSLSGYSEELDLALSGSKGWTAVELAALLTVVRSRELCYWDDVWLSRVTELALGFDAGEQAVLREPITSLMWAVADSGIEVVRRRELERAIGEVLRRDPGELSPSVLIPLDGWAVILRGHLGDMPPPHLVRLVDHLCEVRGPRPAKKWRARCLELLRPADAGELVRVALAAFDHVSGGGDPSGGDLRPIVLDSNVDAARGFVWAAVLLRTGGLVPALTELALRAGGVRPGVREDLKLAGAAINALGDCEGPDAMTALWRLQRSIRHRALRRQVGTALDAAAGRQGITPGQLLERGVPDHGLAPDGTLTRTIGDWTAVLAVEDAMTVRLGFRAPDGTTVRAVPAELGESGDLRALKAVRKEIRRTLSAERARLEGLLTADRTWTYEEWARHYRDHPITGAVTRALIWEAGGEGHLSGGAVPDATLRLWHPARARPAEVTAWREEVTERRLRQPFKQAFREVYLITPAEEETRVHSDRFAARIVDDPRLYALLKERGWRTGLLGSFGGGHGAEAAKELAEGAWRVRFGYETAGAGERYEVTRAVIGQVRFERRDGRSWRGTELARVPPPVFSEGMRDVDLFVTVAAVPE</sequence>
<dbReference type="HOGENOM" id="CLU_409890_0_0_11"/>
<evidence type="ECO:0000313" key="3">
    <source>
        <dbReference type="Proteomes" id="UP000002029"/>
    </source>
</evidence>
<organism evidence="2 3">
    <name type="scientific">Streptosporangium roseum (strain ATCC 12428 / DSM 43021 / JCM 3005 / KCTC 9067 / NCIMB 10171 / NRRL 2505 / NI 9100)</name>
    <dbReference type="NCBI Taxonomy" id="479432"/>
    <lineage>
        <taxon>Bacteria</taxon>
        <taxon>Bacillati</taxon>
        <taxon>Actinomycetota</taxon>
        <taxon>Actinomycetes</taxon>
        <taxon>Streptosporangiales</taxon>
        <taxon>Streptosporangiaceae</taxon>
        <taxon>Streptosporangium</taxon>
    </lineage>
</organism>
<dbReference type="OrthoDB" id="9763697at2"/>
<dbReference type="Pfam" id="PF13569">
    <property type="entry name" value="DUF4132"/>
    <property type="match status" value="1"/>
</dbReference>
<protein>
    <recommendedName>
        <fullName evidence="1">DUF4132 domain-containing protein</fullName>
    </recommendedName>
</protein>
<dbReference type="Proteomes" id="UP000002029">
    <property type="component" value="Chromosome"/>
</dbReference>